<dbReference type="InterPro" id="IPR013783">
    <property type="entry name" value="Ig-like_fold"/>
</dbReference>
<dbReference type="PANTHER" id="PTHR39576:SF1">
    <property type="entry name" value="INVASIN"/>
    <property type="match status" value="1"/>
</dbReference>
<organism evidence="3 4">
    <name type="scientific">Desulfonema magnum</name>
    <dbReference type="NCBI Taxonomy" id="45655"/>
    <lineage>
        <taxon>Bacteria</taxon>
        <taxon>Pseudomonadati</taxon>
        <taxon>Thermodesulfobacteriota</taxon>
        <taxon>Desulfobacteria</taxon>
        <taxon>Desulfobacterales</taxon>
        <taxon>Desulfococcaceae</taxon>
        <taxon>Desulfonema</taxon>
    </lineage>
</organism>
<dbReference type="InterPro" id="IPR051715">
    <property type="entry name" value="Intimin-Invasin_domain"/>
</dbReference>
<gene>
    <name evidence="3" type="ORF">dnm_087300</name>
</gene>
<sequence>MRYLLKNLFVLLVGTLIIFGCSGGLEEVSVEDKDISLRLVNEAGEDIRKISAESPGRLTASLKKADGTPVSGEVIQFSTTAGYIQPAIAAAVTDDKGEAMVHLLAGAVPGQGEATASFGEYSAALDFTTDGDMDIAIDIRLESKETRAATDKISTTSPGRLVATLTYGPEKNPMADQMITFTTTLGTVHPQTGTALTDANGQAAVDLLAGPEPGEGVATVTYDEYSVIQKFTVQEVSLSVYLIKKEAWETDGTTRETTNTISAASPEYLMAMLNYVNGEPIPDKVIQFNTTLGGILPTVVNPQPGDVLPGEGTALTDKAGRAMIQLFAGSDPGAGEVTVAFDEYSDTLGFTTVGNLDIFLSLRLSDGEGNEISHPRRIRADAPGYLTATLAYGDGIPIVNEVIRFSTTLGHVQPNDGTALTDKNGQAKVTLLAGLEPGAGEVSAAFGEYSDSLGFTTKGDGNVNLSLRLTSPEGWEVNRISDKSPGRVTATLTDEKGEPMADEIIAFSTTLGDIQATALTDGYGRAVVDLLAGADPGAGEITAMFDEYSETSLNFAIEHADIVLSLRLADINGRETDKISSDSPGRLVATLRDAEGYSMADEMITFDATLGDIQAPTALTDQYGRATADLFAGSEPGAAEATATFGQYPPTALKFTIESNQMHLALRMVTSYGHTTNKISADSPGRVIATLKDMNGVPVFNKVITFTTTLGDIDPPAGTALTDSSGQAEVELFAGSEPGAGVITATFGDYSATADFETEGDMGLRISLKLADHAGEELAEISADTPGYLDATLTDVYGKPVPDKPVHFSATLGNIQPADAVAITDDQGSAKVQLFAGSEPGQGVATATFEEDSAHLSFYTAGDQPREISLSLRLSDAEGQETDRLRAGTTGTLTAILTYADGTPIPEQTVTFHASHGKMTPSDTAVTDNEGKATVFLSIEAGAASGAGEVRVIFNDPLSGEHSETLTFVIPDVSLSLQLLNNAGEPADQISADAPGRLVATLMDENGLPIANQMLTFGSDLGMIEPAAATGLTDTNGQAFVKLLAGAFPGNGEATVRYGETSAAPVAFWTAGDGKDIIISLRLSDAAGKETDRISEDAPGTLTATLTYADGTPIPNKIITFDGIRGKIEPEDSALTDNHGQASVFLSAGSDPGVGEAMAMYGGKSASLIFYADVIQAEHHLIIRLTTRSGYSTEIISNAVPGRLRATLTDKDGYPVPDAVIQFSTTLGKIEPEAGQAMTNSIGVATVDLLTGTEPGPGVATAVFGEYSASVDFYTKGDEPPERILTLRLVKNKTGYVTDTVSAQIPGRLEATLTDGAGRPLSDEIITFSVSLGYTEPEKGEVLTNTKGAAAVLLFAGSEPGPGIATATFGEYSSALNFTSLGNQSEDLNISLRLKDAVTGKETNIISAESPGRLKAILTDADGNPIPDQVITFTTTPELGFFVPSSGTVLTNENGAARIDFFAGDTPGAGEITAAFGEYSATLGFTTLGDQPRPENITSPDGK</sequence>
<dbReference type="RefSeq" id="WP_207679922.1">
    <property type="nucleotide sequence ID" value="NZ_CP061800.1"/>
</dbReference>
<comment type="similarity">
    <text evidence="1">Belongs to the intimin/invasin family.</text>
</comment>
<dbReference type="Proteomes" id="UP000663722">
    <property type="component" value="Chromosome"/>
</dbReference>
<keyword evidence="4" id="KW-1185">Reference proteome</keyword>
<dbReference type="GO" id="GO:0009279">
    <property type="term" value="C:cell outer membrane"/>
    <property type="evidence" value="ECO:0007669"/>
    <property type="project" value="TreeGrafter"/>
</dbReference>
<feature type="domain" description="Big-1" evidence="2">
    <location>
        <begin position="1185"/>
        <end position="1274"/>
    </location>
</feature>
<dbReference type="PANTHER" id="PTHR39576">
    <property type="entry name" value="ATTACHING AND EFFACING PROTEIN HOMOLOG-RELATED-RELATED"/>
    <property type="match status" value="1"/>
</dbReference>
<dbReference type="PROSITE" id="PS51127">
    <property type="entry name" value="BIG1"/>
    <property type="match status" value="5"/>
</dbReference>
<dbReference type="SUPFAM" id="SSF49373">
    <property type="entry name" value="Invasin/intimin cell-adhesion fragments"/>
    <property type="match status" value="14"/>
</dbReference>
<proteinExistence type="inferred from homology"/>
<dbReference type="PROSITE" id="PS51257">
    <property type="entry name" value="PROKAR_LIPOPROTEIN"/>
    <property type="match status" value="1"/>
</dbReference>
<reference evidence="3" key="1">
    <citation type="journal article" date="2021" name="Microb. Physiol.">
        <title>Proteogenomic Insights into the Physiology of Marine, Sulfate-Reducing, Filamentous Desulfonema limicola and Desulfonema magnum.</title>
        <authorList>
            <person name="Schnaars V."/>
            <person name="Wohlbrand L."/>
            <person name="Scheve S."/>
            <person name="Hinrichs C."/>
            <person name="Reinhardt R."/>
            <person name="Rabus R."/>
        </authorList>
    </citation>
    <scope>NUCLEOTIDE SEQUENCE</scope>
    <source>
        <strain evidence="3">4be13</strain>
    </source>
</reference>
<feature type="domain" description="Big-1" evidence="2">
    <location>
        <begin position="669"/>
        <end position="757"/>
    </location>
</feature>
<dbReference type="InterPro" id="IPR008964">
    <property type="entry name" value="Invasin/intimin_cell_adhesion"/>
</dbReference>
<evidence type="ECO:0000313" key="4">
    <source>
        <dbReference type="Proteomes" id="UP000663722"/>
    </source>
</evidence>
<name>A0A975BWL2_9BACT</name>
<feature type="domain" description="Big-1" evidence="2">
    <location>
        <begin position="867"/>
        <end position="969"/>
    </location>
</feature>
<evidence type="ECO:0000313" key="3">
    <source>
        <dbReference type="EMBL" id="QTA92643.1"/>
    </source>
</evidence>
<dbReference type="InterPro" id="IPR003344">
    <property type="entry name" value="Big_1_dom"/>
</dbReference>
<feature type="domain" description="Big-1" evidence="2">
    <location>
        <begin position="775"/>
        <end position="859"/>
    </location>
</feature>
<dbReference type="Gene3D" id="2.60.40.10">
    <property type="entry name" value="Immunoglobulins"/>
    <property type="match status" value="13"/>
</dbReference>
<evidence type="ECO:0000259" key="2">
    <source>
        <dbReference type="PROSITE" id="PS51127"/>
    </source>
</evidence>
<accession>A0A975BWL2</accession>
<dbReference type="EMBL" id="CP061800">
    <property type="protein sequence ID" value="QTA92643.1"/>
    <property type="molecule type" value="Genomic_DNA"/>
</dbReference>
<feature type="domain" description="Big-1" evidence="2">
    <location>
        <begin position="1395"/>
        <end position="1486"/>
    </location>
</feature>
<evidence type="ECO:0000256" key="1">
    <source>
        <dbReference type="ARBA" id="ARBA00010116"/>
    </source>
</evidence>
<dbReference type="KEGG" id="dmm:dnm_087300"/>
<protein>
    <submittedName>
        <fullName evidence="3">Invasin domain-containing protein</fullName>
    </submittedName>
</protein>
<dbReference type="SMART" id="SM00634">
    <property type="entry name" value="BID_1"/>
    <property type="match status" value="11"/>
</dbReference>